<dbReference type="HOGENOM" id="CLU_690327_0_0_7"/>
<dbReference type="EMBL" id="FQ670179">
    <property type="protein sequence ID" value="CBY82283.1"/>
    <property type="molecule type" value="Genomic_DNA"/>
</dbReference>
<name>E7ACV3_HELFC</name>
<dbReference type="GeneID" id="36133448"/>
<evidence type="ECO:0000313" key="2">
    <source>
        <dbReference type="EMBL" id="CBY82283.1"/>
    </source>
</evidence>
<evidence type="ECO:0000256" key="1">
    <source>
        <dbReference type="SAM" id="Coils"/>
    </source>
</evidence>
<accession>E7ACV3</accession>
<protein>
    <submittedName>
        <fullName evidence="2">Viral A-type inclusion protein repeat</fullName>
    </submittedName>
</protein>
<dbReference type="AlphaFoldDB" id="E7ACV3"/>
<dbReference type="STRING" id="936155.HFELIS_01990"/>
<dbReference type="OrthoDB" id="9968258at2"/>
<keyword evidence="3" id="KW-1185">Reference proteome</keyword>
<keyword evidence="1" id="KW-0175">Coiled coil</keyword>
<gene>
    <name evidence="2" type="ordered locus">Hfelis_01990</name>
</gene>
<dbReference type="RefSeq" id="WP_013468655.1">
    <property type="nucleotide sequence ID" value="NC_014810.2"/>
</dbReference>
<dbReference type="KEGG" id="hfe:HFELIS_01990"/>
<organism evidence="2 3">
    <name type="scientific">Helicobacter felis (strain ATCC 49179 / CCUG 28539 / NCTC 12436 / CS1)</name>
    <dbReference type="NCBI Taxonomy" id="936155"/>
    <lineage>
        <taxon>Bacteria</taxon>
        <taxon>Pseudomonadati</taxon>
        <taxon>Campylobacterota</taxon>
        <taxon>Epsilonproteobacteria</taxon>
        <taxon>Campylobacterales</taxon>
        <taxon>Helicobacteraceae</taxon>
        <taxon>Helicobacter</taxon>
    </lineage>
</organism>
<reference evidence="2 3" key="1">
    <citation type="journal article" date="2011" name="Genome Biol. Evol.">
        <title>Comparative whole genome sequence analysis of the carcinogenic bacterial model pathogen Helicobacter felis.</title>
        <authorList>
            <person name="Arnold I.C."/>
            <person name="Zigova Z."/>
            <person name="Holden M."/>
            <person name="Lawley T.D."/>
            <person name="Rad R."/>
            <person name="Dougan G."/>
            <person name="Falkow S."/>
            <person name="Bentley S.D."/>
            <person name="Muller A."/>
        </authorList>
    </citation>
    <scope>NUCLEOTIDE SEQUENCE [LARGE SCALE GENOMIC DNA]</scope>
    <source>
        <strain evidence="3">ATCC 49179 / CCUG 28539 / NCTC 12436 / CS1</strain>
    </source>
</reference>
<sequence length="399" mass="45383">MGKKKDECKVCKALKKLSKGINTLHEELTALKAQIAGLKAQQDLPSQTKIERLQDELSAEDKENLKQEVADLKKQLGTEQQQHFVELNNLRAELDGENGQEGLRAQRDKFKDELEGKEGEEGLRAKYQRLENELKGENGLRAQCQKLTAELDGENGQEGLRTRCAKLKTERDQLDTELNGENGVRKQLQQANNEKQKLETQLTQKQGEYNKLNEELTIANRAKETLNGQLTQARSANDTLNKEKQDLKNQLKEAKAYEEEAKSYKNLSLVHLLNLAKGSDRLLERLEINKNATLDDLFVSQLGQDRLFVLKCIAEDIQYFREDLPKIQPLIAFFNALFSLLESSTKITRLQVQEGDSYNPREHATPEARQPSRGKIAKVHFVGYKQGSNIFKSLVEVIN</sequence>
<dbReference type="Proteomes" id="UP000007934">
    <property type="component" value="Chromosome"/>
</dbReference>
<feature type="coiled-coil region" evidence="1">
    <location>
        <begin position="14"/>
        <end position="267"/>
    </location>
</feature>
<evidence type="ECO:0000313" key="3">
    <source>
        <dbReference type="Proteomes" id="UP000007934"/>
    </source>
</evidence>
<proteinExistence type="predicted"/>